<dbReference type="Pfam" id="PF05175">
    <property type="entry name" value="MTS"/>
    <property type="match status" value="1"/>
</dbReference>
<dbReference type="STRING" id="1802737.A2832_01155"/>
<proteinExistence type="predicted"/>
<dbReference type="EC" id="2.1.1.297" evidence="1"/>
<dbReference type="NCBIfam" id="TIGR00536">
    <property type="entry name" value="hemK_fam"/>
    <property type="match status" value="1"/>
</dbReference>
<sequence length="218" mass="24895">MSEEPEAYKIGWVPFMHAKIWLDSRPLIPRTETEFWTERAIEEIKSIPNARVLDLCAGSGAIGVAVLKELPGVNVDFIEKEVRHHRTIEKNINTNLHECDRMPRIFGGDLFESAQGPYDIILSNPPYIDPEKLERVQDSVIEHEPREALMGGNAGMEIVKRILADAPKYLASHGILYIEHEPEQVEEINKIVQSLPYSSCESFPDQYGVTRYSRLIRK</sequence>
<name>A0A1G2SXC5_9BACT</name>
<evidence type="ECO:0000256" key="4">
    <source>
        <dbReference type="ARBA" id="ARBA00022691"/>
    </source>
</evidence>
<dbReference type="InterPro" id="IPR029063">
    <property type="entry name" value="SAM-dependent_MTases_sf"/>
</dbReference>
<dbReference type="PROSITE" id="PS00092">
    <property type="entry name" value="N6_MTASE"/>
    <property type="match status" value="1"/>
</dbReference>
<reference evidence="7 8" key="1">
    <citation type="journal article" date="2016" name="Nat. Commun.">
        <title>Thousands of microbial genomes shed light on interconnected biogeochemical processes in an aquifer system.</title>
        <authorList>
            <person name="Anantharaman K."/>
            <person name="Brown C.T."/>
            <person name="Hug L.A."/>
            <person name="Sharon I."/>
            <person name="Castelle C.J."/>
            <person name="Probst A.J."/>
            <person name="Thomas B.C."/>
            <person name="Singh A."/>
            <person name="Wilkins M.J."/>
            <person name="Karaoz U."/>
            <person name="Brodie E.L."/>
            <person name="Williams K.H."/>
            <person name="Hubbard S.S."/>
            <person name="Banfield J.F."/>
        </authorList>
    </citation>
    <scope>NUCLEOTIDE SEQUENCE [LARGE SCALE GENOMIC DNA]</scope>
</reference>
<feature type="domain" description="Methyltransferase small" evidence="6">
    <location>
        <begin position="42"/>
        <end position="142"/>
    </location>
</feature>
<keyword evidence="3" id="KW-0808">Transferase</keyword>
<dbReference type="Proteomes" id="UP000178538">
    <property type="component" value="Unassembled WGS sequence"/>
</dbReference>
<dbReference type="SUPFAM" id="SSF53335">
    <property type="entry name" value="S-adenosyl-L-methionine-dependent methyltransferases"/>
    <property type="match status" value="1"/>
</dbReference>
<dbReference type="InterPro" id="IPR002052">
    <property type="entry name" value="DNA_methylase_N6_adenine_CS"/>
</dbReference>
<keyword evidence="4" id="KW-0949">S-adenosyl-L-methionine</keyword>
<dbReference type="InterPro" id="IPR004556">
    <property type="entry name" value="HemK-like"/>
</dbReference>
<dbReference type="InterPro" id="IPR050320">
    <property type="entry name" value="N5-glutamine_MTase"/>
</dbReference>
<dbReference type="EMBL" id="MHVG01000026">
    <property type="protein sequence ID" value="OHA89645.1"/>
    <property type="molecule type" value="Genomic_DNA"/>
</dbReference>
<evidence type="ECO:0000313" key="8">
    <source>
        <dbReference type="Proteomes" id="UP000178538"/>
    </source>
</evidence>
<dbReference type="GO" id="GO:0003676">
    <property type="term" value="F:nucleic acid binding"/>
    <property type="evidence" value="ECO:0007669"/>
    <property type="project" value="InterPro"/>
</dbReference>
<dbReference type="Gene3D" id="3.40.50.150">
    <property type="entry name" value="Vaccinia Virus protein VP39"/>
    <property type="match status" value="1"/>
</dbReference>
<evidence type="ECO:0000259" key="6">
    <source>
        <dbReference type="Pfam" id="PF05175"/>
    </source>
</evidence>
<dbReference type="InterPro" id="IPR007848">
    <property type="entry name" value="Small_mtfrase_dom"/>
</dbReference>
<gene>
    <name evidence="7" type="ORF">A2832_01155</name>
</gene>
<dbReference type="PANTHER" id="PTHR18895:SF74">
    <property type="entry name" value="MTRF1L RELEASE FACTOR GLUTAMINE METHYLTRANSFERASE"/>
    <property type="match status" value="1"/>
</dbReference>
<evidence type="ECO:0000256" key="2">
    <source>
        <dbReference type="ARBA" id="ARBA00022603"/>
    </source>
</evidence>
<dbReference type="AlphaFoldDB" id="A0A1G2SXC5"/>
<comment type="catalytic activity">
    <reaction evidence="5">
        <text>L-glutaminyl-[peptide chain release factor] + S-adenosyl-L-methionine = N(5)-methyl-L-glutaminyl-[peptide chain release factor] + S-adenosyl-L-homocysteine + H(+)</text>
        <dbReference type="Rhea" id="RHEA:42896"/>
        <dbReference type="Rhea" id="RHEA-COMP:10271"/>
        <dbReference type="Rhea" id="RHEA-COMP:10272"/>
        <dbReference type="ChEBI" id="CHEBI:15378"/>
        <dbReference type="ChEBI" id="CHEBI:30011"/>
        <dbReference type="ChEBI" id="CHEBI:57856"/>
        <dbReference type="ChEBI" id="CHEBI:59789"/>
        <dbReference type="ChEBI" id="CHEBI:61891"/>
        <dbReference type="EC" id="2.1.1.297"/>
    </reaction>
</comment>
<keyword evidence="2" id="KW-0489">Methyltransferase</keyword>
<protein>
    <recommendedName>
        <fullName evidence="1">peptide chain release factor N(5)-glutamine methyltransferase</fullName>
        <ecNumber evidence="1">2.1.1.297</ecNumber>
    </recommendedName>
</protein>
<evidence type="ECO:0000256" key="1">
    <source>
        <dbReference type="ARBA" id="ARBA00012771"/>
    </source>
</evidence>
<dbReference type="GO" id="GO:0032259">
    <property type="term" value="P:methylation"/>
    <property type="evidence" value="ECO:0007669"/>
    <property type="project" value="UniProtKB-KW"/>
</dbReference>
<dbReference type="GO" id="GO:0102559">
    <property type="term" value="F:peptide chain release factor N(5)-glutamine methyltransferase activity"/>
    <property type="evidence" value="ECO:0007669"/>
    <property type="project" value="UniProtKB-EC"/>
</dbReference>
<evidence type="ECO:0000313" key="7">
    <source>
        <dbReference type="EMBL" id="OHA89645.1"/>
    </source>
</evidence>
<dbReference type="PANTHER" id="PTHR18895">
    <property type="entry name" value="HEMK METHYLTRANSFERASE"/>
    <property type="match status" value="1"/>
</dbReference>
<comment type="caution">
    <text evidence="7">The sequence shown here is derived from an EMBL/GenBank/DDBJ whole genome shotgun (WGS) entry which is preliminary data.</text>
</comment>
<evidence type="ECO:0000256" key="3">
    <source>
        <dbReference type="ARBA" id="ARBA00022679"/>
    </source>
</evidence>
<dbReference type="CDD" id="cd02440">
    <property type="entry name" value="AdoMet_MTases"/>
    <property type="match status" value="1"/>
</dbReference>
<organism evidence="7 8">
    <name type="scientific">Candidatus Zambryskibacteria bacterium RIFCSPHIGHO2_01_FULL_44_22b</name>
    <dbReference type="NCBI Taxonomy" id="1802737"/>
    <lineage>
        <taxon>Bacteria</taxon>
        <taxon>Candidatus Zambryskiibacteriota</taxon>
    </lineage>
</organism>
<accession>A0A1G2SXC5</accession>
<evidence type="ECO:0000256" key="5">
    <source>
        <dbReference type="ARBA" id="ARBA00048391"/>
    </source>
</evidence>